<dbReference type="InterPro" id="IPR006482">
    <property type="entry name" value="Cas7_Csh2/Csh2"/>
</dbReference>
<reference evidence="2" key="1">
    <citation type="journal article" date="2024" name="Algal Res.">
        <title>Biochemical, toxicological and genomic investigation of a high-biomass producing Limnothrix strain isolated from Italian shallow drinking water reservoir.</title>
        <authorList>
            <person name="Simonazzi M."/>
            <person name="Shishido T.K."/>
            <person name="Delbaje E."/>
            <person name="Wahlsten M."/>
            <person name="Fewer D.P."/>
            <person name="Sivonen K."/>
            <person name="Pezzolesi L."/>
            <person name="Pistocchi R."/>
        </authorList>
    </citation>
    <scope>NUCLEOTIDE SEQUENCE [LARGE SCALE GENOMIC DNA]</scope>
    <source>
        <strain evidence="2">LRLZ20PSL1</strain>
    </source>
</reference>
<dbReference type="NCBIfam" id="TIGR02589">
    <property type="entry name" value="cas_Csd2"/>
    <property type="match status" value="1"/>
</dbReference>
<comment type="caution">
    <text evidence="1">The sequence shown here is derived from an EMBL/GenBank/DDBJ whole genome shotgun (WGS) entry which is preliminary data.</text>
</comment>
<sequence length="383" mass="43417">MSAIHTNAQRRHDFVLLFDVLDGNPNGDPDGGNLPRVDMETMHGLVTDVCLKRKIRNWIATYGDLMAENSEEARRLKLFVKHHSVLNDQIREAYQELGLSVGNSVSCPVKNLEQLQILRNLESPLPDEFHFEDSDDDNPENITSVLKYDGTLLKKEWNDQKQLLKDSLAGWNKISSLLEALVKQAGEPNKNRDHAKQARDWMCANFFDVRMFGAVMSSGLNAGQVRGPMQLTFSRSIDPVFPEDLAITRMAVTNAKDREKLQTIGRKTKISYGLYRGYGFFSAPLAKQTGVTDRDLELFWEAVQGMFEVVDRSASRGLMAVRGLYIFSHENPLGNAPAHKLFDRILVQKRPEVDTPRSFDHYVIELDETNWPQGVILTKLIEG</sequence>
<proteinExistence type="predicted"/>
<dbReference type="InterPro" id="IPR013418">
    <property type="entry name" value="CRISPR-assoc_prot_Cas7/Csd2"/>
</dbReference>
<evidence type="ECO:0000313" key="1">
    <source>
        <dbReference type="EMBL" id="MFG3817077.1"/>
    </source>
</evidence>
<protein>
    <submittedName>
        <fullName evidence="1">Type I-C CRISPR-associated protein Cas7/Csd2</fullName>
    </submittedName>
</protein>
<accession>A0ABW7C7B1</accession>
<dbReference type="EMBL" id="JAZAQF010000028">
    <property type="protein sequence ID" value="MFG3817077.1"/>
    <property type="molecule type" value="Genomic_DNA"/>
</dbReference>
<evidence type="ECO:0000313" key="2">
    <source>
        <dbReference type="Proteomes" id="UP001604335"/>
    </source>
</evidence>
<gene>
    <name evidence="1" type="primary">cas7c</name>
    <name evidence="1" type="ORF">VPK24_05470</name>
</gene>
<organism evidence="1 2">
    <name type="scientific">Limnothrix redekei LRLZ20PSL1</name>
    <dbReference type="NCBI Taxonomy" id="3112953"/>
    <lineage>
        <taxon>Bacteria</taxon>
        <taxon>Bacillati</taxon>
        <taxon>Cyanobacteriota</taxon>
        <taxon>Cyanophyceae</taxon>
        <taxon>Pseudanabaenales</taxon>
        <taxon>Pseudanabaenaceae</taxon>
        <taxon>Limnothrix</taxon>
    </lineage>
</organism>
<dbReference type="RefSeq" id="WP_393011130.1">
    <property type="nucleotide sequence ID" value="NZ_JAZAQF010000028.1"/>
</dbReference>
<dbReference type="NCBIfam" id="TIGR01595">
    <property type="entry name" value="cas_CT1132"/>
    <property type="match status" value="1"/>
</dbReference>
<dbReference type="Pfam" id="PF05107">
    <property type="entry name" value="Cas_Cas7"/>
    <property type="match status" value="1"/>
</dbReference>
<dbReference type="Proteomes" id="UP001604335">
    <property type="component" value="Unassembled WGS sequence"/>
</dbReference>
<keyword evidence="2" id="KW-1185">Reference proteome</keyword>
<name>A0ABW7C7B1_9CYAN</name>